<proteinExistence type="predicted"/>
<keyword evidence="2" id="KW-1133">Transmembrane helix</keyword>
<name>A0A1B6D8U9_9HEMI</name>
<dbReference type="PANTHER" id="PTHR39952:SF1">
    <property type="match status" value="1"/>
</dbReference>
<gene>
    <name evidence="3" type="ORF">g.11911</name>
</gene>
<dbReference type="AlphaFoldDB" id="A0A1B6D8U9"/>
<dbReference type="EMBL" id="GEDC01015218">
    <property type="protein sequence ID" value="JAS22080.1"/>
    <property type="molecule type" value="Transcribed_RNA"/>
</dbReference>
<accession>A0A1B6D8U9</accession>
<evidence type="ECO:0000256" key="2">
    <source>
        <dbReference type="SAM" id="Phobius"/>
    </source>
</evidence>
<feature type="transmembrane region" description="Helical" evidence="2">
    <location>
        <begin position="139"/>
        <end position="161"/>
    </location>
</feature>
<feature type="region of interest" description="Disordered" evidence="1">
    <location>
        <begin position="352"/>
        <end position="372"/>
    </location>
</feature>
<feature type="compositionally biased region" description="Low complexity" evidence="1">
    <location>
        <begin position="508"/>
        <end position="524"/>
    </location>
</feature>
<dbReference type="PANTHER" id="PTHR39952">
    <property type="entry name" value="FI02073P"/>
    <property type="match status" value="1"/>
</dbReference>
<sequence length="1048" mass="117049">MDTVEIDRCAQGSIIIAPGGHRSGKLGEEEEVTVPPALPPRPPPRPRSMGDNPVSAAEAPLRRKRVRKYVVLCTVCGGLASILGVFFLTVYLTLRTYTSSLDYFETIPTYIPAAMLMMTGLSVMCLARRKNRYVFLIKLCGIFCLLCAGTCVLVTVTTTVLHMSRLQSLRECVYTLKTQTCTCYSVLLESASERTDEGTRYVFSSTPDCEVIHGALYSCLRALFGISVTGILVCIFCCMLVYQLLSHERKKMYWEQLELRCRYLYGQAPTQMQNTPNVLPNTQTTQHCACCQQFRYQQDVIAWESSNNRFWTPGHVGNLYSPNPVGEECNLATSTPSRTSSGWSWRRLPWSRQSGDPVSHSAISQQRDSGGYHRPLNCSSPDSQYGFSVSQNGGIATVSTRTASYTMIDPVTQLNPPGCQVYQWGPPPPYSNPNSPSRRPLCPPGPHHHHCDGGVRAGKESRQGDNYVNANIDAEEAAGDEGSSSVFSNDDSCLALTLRIPSRKTDIPPSSSTSSVKSNPNPNSVGGECSHHQRSCVRQEIKSFPKRDDNINIGNCKGCRVSPRLKHLQVKPQSQIENPMRKQVQELTESEVYFADVSSCCNVSVKNDSMSIYDEALGMKPGHNGERVISLSNMPQTYHQHNHHLEHIKKQPRFVHSSEIKLESLQMSDKSEGAQKRSECHQIPEEVLGFQRVSSPECFCTEMGMDGSEEDDPELVSFSRQRQTSLRNRMPAFHTIDENKSCDTRNLCNPRLEDHGDFPSPMSVSSPSTTKKGNIGFYAEAVNSENGSSESVWMGYSPDFLAPDAQYETIPEHRLLSSEDSNGNLKESNDNRGNIKALSSIKRKIHLQAVGESWPNSDSNFNGSIQDFSEEKQKYSEQNINFSKDLDKSRGMNLNSLRRNEKRLGNIINSPKAVGRCSKTNNFQKIPEVLERRRGEMLNTGRICEKVDVNQCCAKIEDSKNSELLNYSRAYDQMCDTNPEKQNSVSIFERCRDVLNNPIKHSGRACTVSTNLINSHESIENQCCHSDNNCRGYIVEGNDQSEIRSVDV</sequence>
<keyword evidence="2" id="KW-0472">Membrane</keyword>
<evidence type="ECO:0000313" key="3">
    <source>
        <dbReference type="EMBL" id="JAS22080.1"/>
    </source>
</evidence>
<reference evidence="3" key="1">
    <citation type="submission" date="2015-12" db="EMBL/GenBank/DDBJ databases">
        <title>De novo transcriptome assembly of four potential Pierce s Disease insect vectors from Arizona vineyards.</title>
        <authorList>
            <person name="Tassone E.E."/>
        </authorList>
    </citation>
    <scope>NUCLEOTIDE SEQUENCE</scope>
</reference>
<feature type="region of interest" description="Disordered" evidence="1">
    <location>
        <begin position="19"/>
        <end position="54"/>
    </location>
</feature>
<feature type="transmembrane region" description="Helical" evidence="2">
    <location>
        <begin position="69"/>
        <end position="94"/>
    </location>
</feature>
<protein>
    <submittedName>
        <fullName evidence="3">Uncharacterized protein</fullName>
    </submittedName>
</protein>
<feature type="region of interest" description="Disordered" evidence="1">
    <location>
        <begin position="425"/>
        <end position="462"/>
    </location>
</feature>
<feature type="compositionally biased region" description="Basic and acidic residues" evidence="1">
    <location>
        <begin position="451"/>
        <end position="462"/>
    </location>
</feature>
<feature type="compositionally biased region" description="Pro residues" evidence="1">
    <location>
        <begin position="36"/>
        <end position="46"/>
    </location>
</feature>
<organism evidence="3">
    <name type="scientific">Clastoptera arizonana</name>
    <name type="common">Arizona spittle bug</name>
    <dbReference type="NCBI Taxonomy" id="38151"/>
    <lineage>
        <taxon>Eukaryota</taxon>
        <taxon>Metazoa</taxon>
        <taxon>Ecdysozoa</taxon>
        <taxon>Arthropoda</taxon>
        <taxon>Hexapoda</taxon>
        <taxon>Insecta</taxon>
        <taxon>Pterygota</taxon>
        <taxon>Neoptera</taxon>
        <taxon>Paraneoptera</taxon>
        <taxon>Hemiptera</taxon>
        <taxon>Auchenorrhyncha</taxon>
        <taxon>Cercopoidea</taxon>
        <taxon>Clastopteridae</taxon>
        <taxon>Clastoptera</taxon>
    </lineage>
</organism>
<feature type="transmembrane region" description="Helical" evidence="2">
    <location>
        <begin position="106"/>
        <end position="127"/>
    </location>
</feature>
<evidence type="ECO:0000256" key="1">
    <source>
        <dbReference type="SAM" id="MobiDB-lite"/>
    </source>
</evidence>
<keyword evidence="2" id="KW-0812">Transmembrane</keyword>
<feature type="compositionally biased region" description="Polar residues" evidence="1">
    <location>
        <begin position="352"/>
        <end position="368"/>
    </location>
</feature>
<feature type="region of interest" description="Disordered" evidence="1">
    <location>
        <begin position="500"/>
        <end position="532"/>
    </location>
</feature>